<dbReference type="Proteomes" id="UP000030710">
    <property type="component" value="Unassembled WGS sequence"/>
</dbReference>
<evidence type="ECO:0000313" key="2">
    <source>
        <dbReference type="Proteomes" id="UP000030710"/>
    </source>
</evidence>
<evidence type="ECO:0000313" key="1">
    <source>
        <dbReference type="EMBL" id="ERG94766.1"/>
    </source>
</evidence>
<name>U1PR04_9EURY</name>
<sequence>MPTSRAGTPISTQIGCRLGVTLIDVETDILRPRPVHVCVERRLTLVTYVQATLDALAVVFSTAHTTRLVLLVSRSDTSTTSIPSTFALYVSIDVNRSNAHAVQVKLPVLPPVCRLAVLFLTDTTELPNIELPNLLLNTLLDDVLP</sequence>
<protein>
    <submittedName>
        <fullName evidence="1">Uncharacterized protein</fullName>
    </submittedName>
</protein>
<reference evidence="1 2" key="1">
    <citation type="journal article" date="2013" name="PLoS ONE">
        <title>Assembly-driven community genomics of a hypersaline microbial ecosystem.</title>
        <authorList>
            <person name="Podell S."/>
            <person name="Ugalde J.A."/>
            <person name="Narasingarao P."/>
            <person name="Banfield J.F."/>
            <person name="Heidelberg K.B."/>
            <person name="Allen E.E."/>
        </authorList>
    </citation>
    <scope>NUCLEOTIDE SEQUENCE [LARGE SCALE GENOMIC DNA]</scope>
    <source>
        <strain evidence="2">J07HQW2</strain>
    </source>
</reference>
<accession>U1PR04</accession>
<dbReference type="EMBL" id="KE356561">
    <property type="protein sequence ID" value="ERG94766.1"/>
    <property type="molecule type" value="Genomic_DNA"/>
</dbReference>
<proteinExistence type="predicted"/>
<gene>
    <name evidence="1" type="ORF">J07HQW2_01208</name>
</gene>
<organism evidence="1 2">
    <name type="scientific">Haloquadratum walsbyi J07HQW2</name>
    <dbReference type="NCBI Taxonomy" id="1238425"/>
    <lineage>
        <taxon>Archaea</taxon>
        <taxon>Methanobacteriati</taxon>
        <taxon>Methanobacteriota</taxon>
        <taxon>Stenosarchaea group</taxon>
        <taxon>Halobacteria</taxon>
        <taxon>Halobacteriales</taxon>
        <taxon>Haloferacaceae</taxon>
        <taxon>Haloquadratum</taxon>
    </lineage>
</organism>
<dbReference type="HOGENOM" id="CLU_1782483_0_0_2"/>
<dbReference type="AlphaFoldDB" id="U1PR04"/>